<sequence length="205" mass="21781">MAGARRRYRYVGPVDVRAAVADSAQGRPIRSQADLDSYLAAVDARDRDEPLTYVIDCDGTLRLSPRRSEHVACAGGGEVLGAGEIDFAADRDDWVVTEVSNLSTGYCPGLTSWPAVADGLDRAGIAHPDGFTAAVVFRRCLDCGQRNVVRDDDYTCAICDAELPEDVEPRLTAQPSTDQSSPVTSARRGPSARTSPARTSAGPPG</sequence>
<dbReference type="EMBL" id="JACCCQ010000001">
    <property type="protein sequence ID" value="NYF57195.1"/>
    <property type="molecule type" value="Genomic_DNA"/>
</dbReference>
<evidence type="ECO:0000313" key="3">
    <source>
        <dbReference type="Proteomes" id="UP000631553"/>
    </source>
</evidence>
<evidence type="ECO:0000256" key="1">
    <source>
        <dbReference type="SAM" id="MobiDB-lite"/>
    </source>
</evidence>
<feature type="compositionally biased region" description="Polar residues" evidence="1">
    <location>
        <begin position="173"/>
        <end position="184"/>
    </location>
</feature>
<comment type="caution">
    <text evidence="2">The sequence shown here is derived from an EMBL/GenBank/DDBJ whole genome shotgun (WGS) entry which is preliminary data.</text>
</comment>
<accession>A0ABX2RL00</accession>
<dbReference type="RefSeq" id="WP_218896086.1">
    <property type="nucleotide sequence ID" value="NZ_JACCCQ010000001.1"/>
</dbReference>
<proteinExistence type="predicted"/>
<dbReference type="Proteomes" id="UP000631553">
    <property type="component" value="Unassembled WGS sequence"/>
</dbReference>
<protein>
    <submittedName>
        <fullName evidence="2">Uncharacterized protein</fullName>
    </submittedName>
</protein>
<keyword evidence="3" id="KW-1185">Reference proteome</keyword>
<reference evidence="2 3" key="1">
    <citation type="submission" date="2020-07" db="EMBL/GenBank/DDBJ databases">
        <title>Sequencing the genomes of 1000 actinobacteria strains.</title>
        <authorList>
            <person name="Klenk H.-P."/>
        </authorList>
    </citation>
    <scope>NUCLEOTIDE SEQUENCE [LARGE SCALE GENOMIC DNA]</scope>
    <source>
        <strain evidence="2 3">DSM 43814</strain>
    </source>
</reference>
<feature type="region of interest" description="Disordered" evidence="1">
    <location>
        <begin position="167"/>
        <end position="205"/>
    </location>
</feature>
<gene>
    <name evidence="2" type="ORF">HDA35_003026</name>
</gene>
<name>A0ABX2RL00_9ACTN</name>
<organism evidence="2 3">
    <name type="scientific">Micromonospora purpureochromogenes</name>
    <dbReference type="NCBI Taxonomy" id="47872"/>
    <lineage>
        <taxon>Bacteria</taxon>
        <taxon>Bacillati</taxon>
        <taxon>Actinomycetota</taxon>
        <taxon>Actinomycetes</taxon>
        <taxon>Micromonosporales</taxon>
        <taxon>Micromonosporaceae</taxon>
        <taxon>Micromonospora</taxon>
    </lineage>
</organism>
<evidence type="ECO:0000313" key="2">
    <source>
        <dbReference type="EMBL" id="NYF57195.1"/>
    </source>
</evidence>